<dbReference type="PANTHER" id="PTHR46332">
    <property type="entry name" value="ASPARTATE BETA-HYDROXYLASE DOMAIN-CONTAINING PROTEIN 2"/>
    <property type="match status" value="1"/>
</dbReference>
<sequence length="647" mass="72059">MMRLDIILAHHSKDGSTRVPPTETSRMKFLYQMRSNPHQQSAGNLPAVSVRSRLAQGGRGSTVKTLSTKTNQGRMTITPRSTRWGFNLSRLASFAWISCATHLSTLEQRGAAAFGFSPVMPLQSPTSKGRDRFRHSGLLHASKKSTSVGGTGFGDGFGQSSKKKAPSRGKSGRADLISALNDDDSKKKESKSFSRTFVKSDQEKLLNDLAMKSSQTVIGQAVSKSPQYNTPDMDPFWQLLPSLIATKFPSATDDELKRVAGMVEFSLGVGRLDSNVINDPWRPHSELHAFMPGLGETSPFLDPDQLDLCKQLSENYDIIVKEYEALLEERFDSRGRDRFQSVTSMNYESGWKTMVLFYNGHRIKDFPYKLCPVTTRILESVPLAGRIAGFNRQQPLSGIPLHSDGNNMWLTCQMGVKVPPPIRNNDGDEVPSAHIRVGPETRHWVEGECLLYDTTYEHETYNAHPTEERVVLHVDFFNILKMTKLEIEVMQYIYDMREQFMKAEGVAKGPNQKVVRSSFNFIENNKCPSSPFGNGIRLMPNSLVNECHIPRPCIVGTPDCFTPSQKVNPPPWPSNEFSSSLAVQRSTGKATTTDPSTLPAPSMCLSNAFSSGAGVYRVMNVMRRDTTGFPFSSALYREVLNLFPPCC</sequence>
<evidence type="ECO:0000256" key="2">
    <source>
        <dbReference type="ARBA" id="ARBA00022964"/>
    </source>
</evidence>
<dbReference type="InterPro" id="IPR007803">
    <property type="entry name" value="Asp/Arg/Pro-Hydrxlase"/>
</dbReference>
<feature type="region of interest" description="Disordered" evidence="4">
    <location>
        <begin position="572"/>
        <end position="598"/>
    </location>
</feature>
<dbReference type="InterPro" id="IPR027443">
    <property type="entry name" value="IPNS-like_sf"/>
</dbReference>
<reference evidence="6 7" key="1">
    <citation type="journal article" date="2020" name="G3 (Bethesda)">
        <title>Improved Reference Genome for Cyclotella cryptica CCMP332, a Model for Cell Wall Morphogenesis, Salinity Adaptation, and Lipid Production in Diatoms (Bacillariophyta).</title>
        <authorList>
            <person name="Roberts W.R."/>
            <person name="Downey K.M."/>
            <person name="Ruck E.C."/>
            <person name="Traller J.C."/>
            <person name="Alverson A.J."/>
        </authorList>
    </citation>
    <scope>NUCLEOTIDE SEQUENCE [LARGE SCALE GENOMIC DNA]</scope>
    <source>
        <strain evidence="6 7">CCMP332</strain>
    </source>
</reference>
<evidence type="ECO:0000256" key="4">
    <source>
        <dbReference type="SAM" id="MobiDB-lite"/>
    </source>
</evidence>
<proteinExistence type="inferred from homology"/>
<comment type="caution">
    <text evidence="6">The sequence shown here is derived from an EMBL/GenBank/DDBJ whole genome shotgun (WGS) entry which is preliminary data.</text>
</comment>
<comment type="similarity">
    <text evidence="1">Belongs to the aspartyl/asparaginyl beta-hydroxylase family.</text>
</comment>
<name>A0ABD3Q943_9STRA</name>
<dbReference type="InterPro" id="IPR051821">
    <property type="entry name" value="Asp/Asn_beta-hydroxylase"/>
</dbReference>
<feature type="compositionally biased region" description="Basic residues" evidence="4">
    <location>
        <begin position="161"/>
        <end position="171"/>
    </location>
</feature>
<accession>A0ABD3Q943</accession>
<dbReference type="Proteomes" id="UP001516023">
    <property type="component" value="Unassembled WGS sequence"/>
</dbReference>
<keyword evidence="3" id="KW-0560">Oxidoreductase</keyword>
<dbReference type="EMBL" id="JABMIG020000078">
    <property type="protein sequence ID" value="KAL3794655.1"/>
    <property type="molecule type" value="Genomic_DNA"/>
</dbReference>
<keyword evidence="7" id="KW-1185">Reference proteome</keyword>
<feature type="compositionally biased region" description="Basic and acidic residues" evidence="4">
    <location>
        <begin position="183"/>
        <end position="194"/>
    </location>
</feature>
<protein>
    <recommendedName>
        <fullName evidence="5">Aspartyl/asparaginy/proline hydroxylase domain-containing protein</fullName>
    </recommendedName>
</protein>
<evidence type="ECO:0000313" key="7">
    <source>
        <dbReference type="Proteomes" id="UP001516023"/>
    </source>
</evidence>
<evidence type="ECO:0000259" key="5">
    <source>
        <dbReference type="Pfam" id="PF05118"/>
    </source>
</evidence>
<feature type="compositionally biased region" description="Polar residues" evidence="4">
    <location>
        <begin position="575"/>
        <end position="596"/>
    </location>
</feature>
<evidence type="ECO:0000256" key="3">
    <source>
        <dbReference type="ARBA" id="ARBA00023002"/>
    </source>
</evidence>
<evidence type="ECO:0000256" key="1">
    <source>
        <dbReference type="ARBA" id="ARBA00007730"/>
    </source>
</evidence>
<dbReference type="Pfam" id="PF05118">
    <property type="entry name" value="Asp_Arg_Hydrox"/>
    <property type="match status" value="1"/>
</dbReference>
<evidence type="ECO:0000313" key="6">
    <source>
        <dbReference type="EMBL" id="KAL3794655.1"/>
    </source>
</evidence>
<organism evidence="6 7">
    <name type="scientific">Cyclotella cryptica</name>
    <dbReference type="NCBI Taxonomy" id="29204"/>
    <lineage>
        <taxon>Eukaryota</taxon>
        <taxon>Sar</taxon>
        <taxon>Stramenopiles</taxon>
        <taxon>Ochrophyta</taxon>
        <taxon>Bacillariophyta</taxon>
        <taxon>Coscinodiscophyceae</taxon>
        <taxon>Thalassiosirophycidae</taxon>
        <taxon>Stephanodiscales</taxon>
        <taxon>Stephanodiscaceae</taxon>
        <taxon>Cyclotella</taxon>
    </lineage>
</organism>
<dbReference type="SUPFAM" id="SSF51197">
    <property type="entry name" value="Clavaminate synthase-like"/>
    <property type="match status" value="1"/>
</dbReference>
<dbReference type="AlphaFoldDB" id="A0ABD3Q943"/>
<gene>
    <name evidence="6" type="ORF">HJC23_010083</name>
</gene>
<feature type="region of interest" description="Disordered" evidence="4">
    <location>
        <begin position="139"/>
        <end position="194"/>
    </location>
</feature>
<dbReference type="PANTHER" id="PTHR46332:SF5">
    <property type="entry name" value="ASPARTATE BETA-HYDROXYLASE DOMAIN CONTAINING 2"/>
    <property type="match status" value="1"/>
</dbReference>
<keyword evidence="2" id="KW-0223">Dioxygenase</keyword>
<feature type="domain" description="Aspartyl/asparaginy/proline hydroxylase" evidence="5">
    <location>
        <begin position="314"/>
        <end position="477"/>
    </location>
</feature>
<dbReference type="Gene3D" id="2.60.120.330">
    <property type="entry name" value="B-lactam Antibiotic, Isopenicillin N Synthase, Chain"/>
    <property type="match status" value="1"/>
</dbReference>
<dbReference type="GO" id="GO:0051213">
    <property type="term" value="F:dioxygenase activity"/>
    <property type="evidence" value="ECO:0007669"/>
    <property type="project" value="UniProtKB-KW"/>
</dbReference>